<dbReference type="InterPro" id="IPR003959">
    <property type="entry name" value="ATPase_AAA_core"/>
</dbReference>
<accession>A0AAN9NRP8</accession>
<dbReference type="InterPro" id="IPR027417">
    <property type="entry name" value="P-loop_NTPase"/>
</dbReference>
<comment type="caution">
    <text evidence="4">The sequence shown here is derived from an EMBL/GenBank/DDBJ whole genome shotgun (WGS) entry which is preliminary data.</text>
</comment>
<organism evidence="4 5">
    <name type="scientific">Phaseolus coccineus</name>
    <name type="common">Scarlet runner bean</name>
    <name type="synonym">Phaseolus multiflorus</name>
    <dbReference type="NCBI Taxonomy" id="3886"/>
    <lineage>
        <taxon>Eukaryota</taxon>
        <taxon>Viridiplantae</taxon>
        <taxon>Streptophyta</taxon>
        <taxon>Embryophyta</taxon>
        <taxon>Tracheophyta</taxon>
        <taxon>Spermatophyta</taxon>
        <taxon>Magnoliopsida</taxon>
        <taxon>eudicotyledons</taxon>
        <taxon>Gunneridae</taxon>
        <taxon>Pentapetalae</taxon>
        <taxon>rosids</taxon>
        <taxon>fabids</taxon>
        <taxon>Fabales</taxon>
        <taxon>Fabaceae</taxon>
        <taxon>Papilionoideae</taxon>
        <taxon>50 kb inversion clade</taxon>
        <taxon>NPAAA clade</taxon>
        <taxon>indigoferoid/millettioid clade</taxon>
        <taxon>Phaseoleae</taxon>
        <taxon>Phaseolus</taxon>
    </lineage>
</organism>
<dbReference type="PANTHER" id="PTHR11638">
    <property type="entry name" value="ATP-DEPENDENT CLP PROTEASE"/>
    <property type="match status" value="1"/>
</dbReference>
<dbReference type="GO" id="GO:0005524">
    <property type="term" value="F:ATP binding"/>
    <property type="evidence" value="ECO:0007669"/>
    <property type="project" value="UniProtKB-KW"/>
</dbReference>
<dbReference type="CDD" id="cd00009">
    <property type="entry name" value="AAA"/>
    <property type="match status" value="1"/>
</dbReference>
<dbReference type="InterPro" id="IPR003593">
    <property type="entry name" value="AAA+_ATPase"/>
</dbReference>
<dbReference type="Proteomes" id="UP001374584">
    <property type="component" value="Unassembled WGS sequence"/>
</dbReference>
<dbReference type="EMBL" id="JAYMYR010000002">
    <property type="protein sequence ID" value="KAK7377727.1"/>
    <property type="molecule type" value="Genomic_DNA"/>
</dbReference>
<feature type="domain" description="AAA+ ATPase" evidence="3">
    <location>
        <begin position="51"/>
        <end position="189"/>
    </location>
</feature>
<dbReference type="GO" id="GO:0034605">
    <property type="term" value="P:cellular response to heat"/>
    <property type="evidence" value="ECO:0007669"/>
    <property type="project" value="TreeGrafter"/>
</dbReference>
<keyword evidence="1" id="KW-0547">Nucleotide-binding</keyword>
<protein>
    <recommendedName>
        <fullName evidence="3">AAA+ ATPase domain-containing protein</fullName>
    </recommendedName>
</protein>
<keyword evidence="2" id="KW-0067">ATP-binding</keyword>
<dbReference type="AlphaFoldDB" id="A0AAN9NRP8"/>
<dbReference type="GO" id="GO:0016887">
    <property type="term" value="F:ATP hydrolysis activity"/>
    <property type="evidence" value="ECO:0007669"/>
    <property type="project" value="InterPro"/>
</dbReference>
<dbReference type="SUPFAM" id="SSF52540">
    <property type="entry name" value="P-loop containing nucleoside triphosphate hydrolases"/>
    <property type="match status" value="1"/>
</dbReference>
<name>A0AAN9NRP8_PHACN</name>
<dbReference type="Gene3D" id="3.40.50.300">
    <property type="entry name" value="P-loop containing nucleotide triphosphate hydrolases"/>
    <property type="match status" value="1"/>
</dbReference>
<evidence type="ECO:0000313" key="5">
    <source>
        <dbReference type="Proteomes" id="UP001374584"/>
    </source>
</evidence>
<gene>
    <name evidence="4" type="ORF">VNO80_03158</name>
</gene>
<dbReference type="PANTHER" id="PTHR11638:SF189">
    <property type="entry name" value="CLP R DOMAIN-CONTAINING PROTEIN"/>
    <property type="match status" value="1"/>
</dbReference>
<dbReference type="Pfam" id="PF00004">
    <property type="entry name" value="AAA"/>
    <property type="match status" value="1"/>
</dbReference>
<sequence length="228" mass="25182">MVKFENNGFRTKRLLNYATDLTEMAIEGKLDPVIGRPKEIERIQQILCQRRKNSPCLLGGPGVGKTAIVEGLAQEIVNETVPLNLKGIKVFALEMGRLVARTRYRGDIEERLVEVIEEVKESDGEIILFIDDIHTLIGNGSFSRPLDVANVLKLALSGGDIKCIVATTDEALVAASSLSKKYIRLKVVDEISVIEVDIENAFGSLGMLNDLIIGNVLHNSRLEVFRII</sequence>
<evidence type="ECO:0000256" key="2">
    <source>
        <dbReference type="ARBA" id="ARBA00022840"/>
    </source>
</evidence>
<evidence type="ECO:0000259" key="3">
    <source>
        <dbReference type="SMART" id="SM00382"/>
    </source>
</evidence>
<dbReference type="GO" id="GO:0005737">
    <property type="term" value="C:cytoplasm"/>
    <property type="evidence" value="ECO:0007669"/>
    <property type="project" value="TreeGrafter"/>
</dbReference>
<proteinExistence type="predicted"/>
<evidence type="ECO:0000256" key="1">
    <source>
        <dbReference type="ARBA" id="ARBA00022741"/>
    </source>
</evidence>
<dbReference type="InterPro" id="IPR050130">
    <property type="entry name" value="ClpA_ClpB"/>
</dbReference>
<evidence type="ECO:0000313" key="4">
    <source>
        <dbReference type="EMBL" id="KAK7377727.1"/>
    </source>
</evidence>
<keyword evidence="5" id="KW-1185">Reference proteome</keyword>
<dbReference type="SMART" id="SM00382">
    <property type="entry name" value="AAA"/>
    <property type="match status" value="1"/>
</dbReference>
<reference evidence="4 5" key="1">
    <citation type="submission" date="2024-01" db="EMBL/GenBank/DDBJ databases">
        <title>The genomes of 5 underutilized Papilionoideae crops provide insights into root nodulation and disease resistanc.</title>
        <authorList>
            <person name="Jiang F."/>
        </authorList>
    </citation>
    <scope>NUCLEOTIDE SEQUENCE [LARGE SCALE GENOMIC DNA]</scope>
    <source>
        <strain evidence="4">JINMINGXINNONG_FW02</strain>
        <tissue evidence="4">Leaves</tissue>
    </source>
</reference>